<dbReference type="InterPro" id="IPR027417">
    <property type="entry name" value="P-loop_NTPase"/>
</dbReference>
<reference evidence="1" key="1">
    <citation type="journal article" date="2020" name="New Phytol.">
        <title>Comparative genomics reveals dynamic genome evolution in host specialist ectomycorrhizal fungi.</title>
        <authorList>
            <person name="Lofgren L.A."/>
            <person name="Nguyen N.H."/>
            <person name="Vilgalys R."/>
            <person name="Ruytinx J."/>
            <person name="Liao H.L."/>
            <person name="Branco S."/>
            <person name="Kuo A."/>
            <person name="LaButti K."/>
            <person name="Lipzen A."/>
            <person name="Andreopoulos W."/>
            <person name="Pangilinan J."/>
            <person name="Riley R."/>
            <person name="Hundley H."/>
            <person name="Na H."/>
            <person name="Barry K."/>
            <person name="Grigoriev I.V."/>
            <person name="Stajich J.E."/>
            <person name="Kennedy P.G."/>
        </authorList>
    </citation>
    <scope>NUCLEOTIDE SEQUENCE</scope>
    <source>
        <strain evidence="1">MN1</strain>
    </source>
</reference>
<dbReference type="OrthoDB" id="10041966at2759"/>
<evidence type="ECO:0000313" key="2">
    <source>
        <dbReference type="Proteomes" id="UP000807769"/>
    </source>
</evidence>
<evidence type="ECO:0000313" key="1">
    <source>
        <dbReference type="EMBL" id="KAG1812511.1"/>
    </source>
</evidence>
<comment type="caution">
    <text evidence="1">The sequence shown here is derived from an EMBL/GenBank/DDBJ whole genome shotgun (WGS) entry which is preliminary data.</text>
</comment>
<proteinExistence type="predicted"/>
<dbReference type="PANTHER" id="PTHR10285">
    <property type="entry name" value="URIDINE KINASE"/>
    <property type="match status" value="1"/>
</dbReference>
<dbReference type="Gene3D" id="3.40.50.300">
    <property type="entry name" value="P-loop containing nucleotide triphosphate hydrolases"/>
    <property type="match status" value="1"/>
</dbReference>
<dbReference type="AlphaFoldDB" id="A0A9P7JAY8"/>
<keyword evidence="2" id="KW-1185">Reference proteome</keyword>
<dbReference type="CDD" id="cd02024">
    <property type="entry name" value="NRK1"/>
    <property type="match status" value="1"/>
</dbReference>
<dbReference type="GeneID" id="64625302"/>
<gene>
    <name evidence="1" type="ORF">BJ212DRAFT_1276531</name>
</gene>
<organism evidence="1 2">
    <name type="scientific">Suillus subaureus</name>
    <dbReference type="NCBI Taxonomy" id="48587"/>
    <lineage>
        <taxon>Eukaryota</taxon>
        <taxon>Fungi</taxon>
        <taxon>Dikarya</taxon>
        <taxon>Basidiomycota</taxon>
        <taxon>Agaricomycotina</taxon>
        <taxon>Agaricomycetes</taxon>
        <taxon>Agaricomycetidae</taxon>
        <taxon>Boletales</taxon>
        <taxon>Suillineae</taxon>
        <taxon>Suillaceae</taxon>
        <taxon>Suillus</taxon>
    </lineage>
</organism>
<name>A0A9P7JAY8_9AGAM</name>
<dbReference type="SUPFAM" id="SSF52540">
    <property type="entry name" value="P-loop containing nucleoside triphosphate hydrolases"/>
    <property type="match status" value="1"/>
</dbReference>
<sequence>MAEIQTKVILVGLGGATCSGKTTLAKHLKNILPNSVIVHQDVAVAQPEELLPMKHGYQDWDAPDCAIDYPRLSKFLKHVKDTGSLPDDHRSHEHLNKQTDLPIEAECQRRLAERFRVIQDQVKESDHINIVWGLVDGFLLYWDQEVIEQLDMRFLLRVPLKTLEGRRKARQVYITAIHFNEEGDAWVDPPDYWEKIVLPGYLDAHREIFEGGDVENGDLTNKVKGLVLIEPNKEDKEMSMTDIVEKCCQELYQFVMGEGSNKGVKA</sequence>
<accession>A0A9P7JAY8</accession>
<dbReference type="EMBL" id="JABBWG010000026">
    <property type="protein sequence ID" value="KAG1812511.1"/>
    <property type="molecule type" value="Genomic_DNA"/>
</dbReference>
<protein>
    <recommendedName>
        <fullName evidence="3">P-loop containing nucleoside triphosphate hydrolase protein</fullName>
    </recommendedName>
</protein>
<evidence type="ECO:0008006" key="3">
    <source>
        <dbReference type="Google" id="ProtNLM"/>
    </source>
</evidence>
<dbReference type="Proteomes" id="UP000807769">
    <property type="component" value="Unassembled WGS sequence"/>
</dbReference>
<dbReference type="RefSeq" id="XP_041190656.1">
    <property type="nucleotide sequence ID" value="XM_041331285.1"/>
</dbReference>